<evidence type="ECO:0000256" key="2">
    <source>
        <dbReference type="ARBA" id="ARBA00022645"/>
    </source>
</evidence>
<dbReference type="InterPro" id="IPR001563">
    <property type="entry name" value="Peptidase_S10"/>
</dbReference>
<dbReference type="Gene3D" id="1.10.287.410">
    <property type="match status" value="1"/>
</dbReference>
<dbReference type="InParanoid" id="A0A0C3JKW4"/>
<reference evidence="7 8" key="1">
    <citation type="submission" date="2014-04" db="EMBL/GenBank/DDBJ databases">
        <authorList>
            <consortium name="DOE Joint Genome Institute"/>
            <person name="Kuo A."/>
            <person name="Kohler A."/>
            <person name="Costa M.D."/>
            <person name="Nagy L.G."/>
            <person name="Floudas D."/>
            <person name="Copeland A."/>
            <person name="Barry K.W."/>
            <person name="Cichocki N."/>
            <person name="Veneault-Fourrey C."/>
            <person name="LaButti K."/>
            <person name="Lindquist E.A."/>
            <person name="Lipzen A."/>
            <person name="Lundell T."/>
            <person name="Morin E."/>
            <person name="Murat C."/>
            <person name="Sun H."/>
            <person name="Tunlid A."/>
            <person name="Henrissat B."/>
            <person name="Grigoriev I.V."/>
            <person name="Hibbett D.S."/>
            <person name="Martin F."/>
            <person name="Nordberg H.P."/>
            <person name="Cantor M.N."/>
            <person name="Hua S.X."/>
        </authorList>
    </citation>
    <scope>NUCLEOTIDE SEQUENCE [LARGE SCALE GENOMIC DNA]</scope>
    <source>
        <strain evidence="7 8">Marx 270</strain>
    </source>
</reference>
<dbReference type="Proteomes" id="UP000054217">
    <property type="component" value="Unassembled WGS sequence"/>
</dbReference>
<dbReference type="PRINTS" id="PR00724">
    <property type="entry name" value="CRBOXYPTASEC"/>
</dbReference>
<keyword evidence="4 6" id="KW-0378">Hydrolase</keyword>
<keyword evidence="5" id="KW-0325">Glycoprotein</keyword>
<evidence type="ECO:0000256" key="1">
    <source>
        <dbReference type="ARBA" id="ARBA00009431"/>
    </source>
</evidence>
<proteinExistence type="inferred from homology"/>
<evidence type="ECO:0000256" key="6">
    <source>
        <dbReference type="RuleBase" id="RU361156"/>
    </source>
</evidence>
<dbReference type="PANTHER" id="PTHR11802:SF452">
    <property type="entry name" value="CARBOXYPEPTIDASE"/>
    <property type="match status" value="1"/>
</dbReference>
<keyword evidence="2 6" id="KW-0121">Carboxypeptidase</keyword>
<dbReference type="PROSITE" id="PS00131">
    <property type="entry name" value="CARBOXYPEPT_SER_SER"/>
    <property type="match status" value="1"/>
</dbReference>
<gene>
    <name evidence="7" type="ORF">M404DRAFT_131410</name>
</gene>
<evidence type="ECO:0000313" key="8">
    <source>
        <dbReference type="Proteomes" id="UP000054217"/>
    </source>
</evidence>
<comment type="similarity">
    <text evidence="1 6">Belongs to the peptidase S10 family.</text>
</comment>
<evidence type="ECO:0000256" key="4">
    <source>
        <dbReference type="ARBA" id="ARBA00022801"/>
    </source>
</evidence>
<dbReference type="SUPFAM" id="SSF53474">
    <property type="entry name" value="alpha/beta-Hydrolases"/>
    <property type="match status" value="1"/>
</dbReference>
<dbReference type="Pfam" id="PF00450">
    <property type="entry name" value="Peptidase_S10"/>
    <property type="match status" value="1"/>
</dbReference>
<dbReference type="HOGENOM" id="CLU_008523_10_4_1"/>
<dbReference type="GO" id="GO:0006508">
    <property type="term" value="P:proteolysis"/>
    <property type="evidence" value="ECO:0007669"/>
    <property type="project" value="UniProtKB-KW"/>
</dbReference>
<evidence type="ECO:0000256" key="5">
    <source>
        <dbReference type="ARBA" id="ARBA00023180"/>
    </source>
</evidence>
<organism evidence="7 8">
    <name type="scientific">Pisolithus tinctorius Marx 270</name>
    <dbReference type="NCBI Taxonomy" id="870435"/>
    <lineage>
        <taxon>Eukaryota</taxon>
        <taxon>Fungi</taxon>
        <taxon>Dikarya</taxon>
        <taxon>Basidiomycota</taxon>
        <taxon>Agaricomycotina</taxon>
        <taxon>Agaricomycetes</taxon>
        <taxon>Agaricomycetidae</taxon>
        <taxon>Boletales</taxon>
        <taxon>Sclerodermatineae</taxon>
        <taxon>Pisolithaceae</taxon>
        <taxon>Pisolithus</taxon>
    </lineage>
</organism>
<evidence type="ECO:0000313" key="7">
    <source>
        <dbReference type="EMBL" id="KIO09768.1"/>
    </source>
</evidence>
<dbReference type="STRING" id="870435.A0A0C3JKW4"/>
<keyword evidence="8" id="KW-1185">Reference proteome</keyword>
<keyword evidence="6" id="KW-0732">Signal</keyword>
<keyword evidence="3 6" id="KW-0645">Protease</keyword>
<feature type="signal peptide" evidence="6">
    <location>
        <begin position="1"/>
        <end position="19"/>
    </location>
</feature>
<evidence type="ECO:0000256" key="3">
    <source>
        <dbReference type="ARBA" id="ARBA00022670"/>
    </source>
</evidence>
<dbReference type="OrthoDB" id="443318at2759"/>
<sequence>MKALKLTCFVYLSTVLASALPESQVVLNDLSNLELPADPAVANFEHTTSGGIHGKQFVQEEGIIYELVRHQYFAQHQLRVTEPSLCDPSVKQYSGYLDVTDDKHLFFWFFESRNTPESAPLLLWLNGGPGCSSSTGLFFELGPCSVSDDGLNTTYNPYSWNTHANIIFLDQPVGVGFSYAEDGSKVDTSERAAKDVYAFLELFLTRFPEYSKQPFHIAAESYGGIYAPNIASVIHEENQKLPFTSTGLVKINLESVVIGNGLTDSYTQFASVPEYLCEGPYPIFDDPSGPECTSLRSKVPTCQRLIKACHTFKSRFVCVPAELYCNAQLYGPVQSSGLNPYDARRVCDPEEDGPLCYKQLTWIEKYMNTPEVKAAIGVAPQLEFKACNMGVNQGFLLQGDSVRDTPALLPELVNNGIRLLVYAGVADMMCNFIGEERWLEVLGTDFLDEFLDAPTEQWITSSSKTAVGTVRSAGGGSSRAGNITFVAVHDAGHMVPYDQPEAALDLITRWIFDLPLTTDFSASFL</sequence>
<dbReference type="EMBL" id="KN831954">
    <property type="protein sequence ID" value="KIO09768.1"/>
    <property type="molecule type" value="Genomic_DNA"/>
</dbReference>
<dbReference type="PROSITE" id="PS00560">
    <property type="entry name" value="CARBOXYPEPT_SER_HIS"/>
    <property type="match status" value="1"/>
</dbReference>
<dbReference type="InterPro" id="IPR033124">
    <property type="entry name" value="Ser_caboxypep_his_AS"/>
</dbReference>
<dbReference type="InterPro" id="IPR018202">
    <property type="entry name" value="Ser_caboxypep_ser_AS"/>
</dbReference>
<feature type="chain" id="PRO_5005111115" description="Carboxypeptidase" evidence="6">
    <location>
        <begin position="20"/>
        <end position="525"/>
    </location>
</feature>
<protein>
    <recommendedName>
        <fullName evidence="6">Carboxypeptidase</fullName>
        <ecNumber evidence="6">3.4.16.-</ecNumber>
    </recommendedName>
</protein>
<dbReference type="GO" id="GO:0004185">
    <property type="term" value="F:serine-type carboxypeptidase activity"/>
    <property type="evidence" value="ECO:0007669"/>
    <property type="project" value="UniProtKB-UniRule"/>
</dbReference>
<dbReference type="InterPro" id="IPR029058">
    <property type="entry name" value="AB_hydrolase_fold"/>
</dbReference>
<dbReference type="PANTHER" id="PTHR11802">
    <property type="entry name" value="SERINE PROTEASE FAMILY S10 SERINE CARBOXYPEPTIDASE"/>
    <property type="match status" value="1"/>
</dbReference>
<accession>A0A0C3JKW4</accession>
<dbReference type="GO" id="GO:0000324">
    <property type="term" value="C:fungal-type vacuole"/>
    <property type="evidence" value="ECO:0007669"/>
    <property type="project" value="TreeGrafter"/>
</dbReference>
<dbReference type="EC" id="3.4.16.-" evidence="6"/>
<name>A0A0C3JKW4_PISTI</name>
<dbReference type="AlphaFoldDB" id="A0A0C3JKW4"/>
<dbReference type="Gene3D" id="3.40.50.1820">
    <property type="entry name" value="alpha/beta hydrolase"/>
    <property type="match status" value="1"/>
</dbReference>
<reference evidence="8" key="2">
    <citation type="submission" date="2015-01" db="EMBL/GenBank/DDBJ databases">
        <title>Evolutionary Origins and Diversification of the Mycorrhizal Mutualists.</title>
        <authorList>
            <consortium name="DOE Joint Genome Institute"/>
            <consortium name="Mycorrhizal Genomics Consortium"/>
            <person name="Kohler A."/>
            <person name="Kuo A."/>
            <person name="Nagy L.G."/>
            <person name="Floudas D."/>
            <person name="Copeland A."/>
            <person name="Barry K.W."/>
            <person name="Cichocki N."/>
            <person name="Veneault-Fourrey C."/>
            <person name="LaButti K."/>
            <person name="Lindquist E.A."/>
            <person name="Lipzen A."/>
            <person name="Lundell T."/>
            <person name="Morin E."/>
            <person name="Murat C."/>
            <person name="Riley R."/>
            <person name="Ohm R."/>
            <person name="Sun H."/>
            <person name="Tunlid A."/>
            <person name="Henrissat B."/>
            <person name="Grigoriev I.V."/>
            <person name="Hibbett D.S."/>
            <person name="Martin F."/>
        </authorList>
    </citation>
    <scope>NUCLEOTIDE SEQUENCE [LARGE SCALE GENOMIC DNA]</scope>
    <source>
        <strain evidence="8">Marx 270</strain>
    </source>
</reference>